<gene>
    <name evidence="1" type="ORF">RM445_21180</name>
</gene>
<dbReference type="RefSeq" id="WP_311558554.1">
    <property type="nucleotide sequence ID" value="NZ_JAVREJ010000016.1"/>
</dbReference>
<dbReference type="Proteomes" id="UP001183202">
    <property type="component" value="Unassembled WGS sequence"/>
</dbReference>
<accession>A0ABU2NEN2</accession>
<sequence length="159" mass="16978">MVALTTVADPSAFDTRITAVATRSRAKLVFSVGGMWRGTGDDRSTAELSGVVAEVGTDRRLPVTGTLTVRLGRVVHTELHLRFGEGRISAASDVDLAPTSLDRVVGLTQQFLGQMLHQVSALGQVTLPGTLDGGELQAEDVDVSIDLIRLLRVAFRVVR</sequence>
<evidence type="ECO:0000313" key="2">
    <source>
        <dbReference type="Proteomes" id="UP001183202"/>
    </source>
</evidence>
<evidence type="ECO:0008006" key="3">
    <source>
        <dbReference type="Google" id="ProtNLM"/>
    </source>
</evidence>
<dbReference type="EMBL" id="JAVREJ010000016">
    <property type="protein sequence ID" value="MDT0352047.1"/>
    <property type="molecule type" value="Genomic_DNA"/>
</dbReference>
<name>A0ABU2NEN2_9PSEU</name>
<proteinExistence type="predicted"/>
<keyword evidence="2" id="KW-1185">Reference proteome</keyword>
<organism evidence="1 2">
    <name type="scientific">Pseudonocardia charpentierae</name>
    <dbReference type="NCBI Taxonomy" id="3075545"/>
    <lineage>
        <taxon>Bacteria</taxon>
        <taxon>Bacillati</taxon>
        <taxon>Actinomycetota</taxon>
        <taxon>Actinomycetes</taxon>
        <taxon>Pseudonocardiales</taxon>
        <taxon>Pseudonocardiaceae</taxon>
        <taxon>Pseudonocardia</taxon>
    </lineage>
</organism>
<evidence type="ECO:0000313" key="1">
    <source>
        <dbReference type="EMBL" id="MDT0352047.1"/>
    </source>
</evidence>
<comment type="caution">
    <text evidence="1">The sequence shown here is derived from an EMBL/GenBank/DDBJ whole genome shotgun (WGS) entry which is preliminary data.</text>
</comment>
<reference evidence="2" key="1">
    <citation type="submission" date="2023-07" db="EMBL/GenBank/DDBJ databases">
        <title>30 novel species of actinomycetes from the DSMZ collection.</title>
        <authorList>
            <person name="Nouioui I."/>
        </authorList>
    </citation>
    <scope>NUCLEOTIDE SEQUENCE [LARGE SCALE GENOMIC DNA]</scope>
    <source>
        <strain evidence="2">DSM 45834</strain>
    </source>
</reference>
<protein>
    <recommendedName>
        <fullName evidence="3">DUF2993 domain-containing protein</fullName>
    </recommendedName>
</protein>